<comment type="caution">
    <text evidence="2">The sequence shown here is derived from an EMBL/GenBank/DDBJ whole genome shotgun (WGS) entry which is preliminary data.</text>
</comment>
<protein>
    <submittedName>
        <fullName evidence="2">Transposase</fullName>
    </submittedName>
</protein>
<feature type="region of interest" description="Disordered" evidence="1">
    <location>
        <begin position="161"/>
        <end position="201"/>
    </location>
</feature>
<dbReference type="SUPFAM" id="SSF46689">
    <property type="entry name" value="Homeodomain-like"/>
    <property type="match status" value="1"/>
</dbReference>
<evidence type="ECO:0000313" key="2">
    <source>
        <dbReference type="EMBL" id="CCF85353.1"/>
    </source>
</evidence>
<dbReference type="EMBL" id="CAGS01000431">
    <property type="protein sequence ID" value="CCF85353.1"/>
    <property type="molecule type" value="Genomic_DNA"/>
</dbReference>
<name>I4EKZ1_9BACT</name>
<sequence length="201" mass="22204">MPKLLFARPPKDAREEHQLRKLAGSRHAPGDWIQRARMIAGSWDGLRTTAIAAELGCHPQTVRERIVRFNAEGIDGLGDRPGSGRKPRLTEQERGALIALACAVPPGKLVRLGDELAAVEPEQDAQWSLDALARAAQEQGIQVGRSQIRRILLQEGVGWRHPRTWAESTDPEFVPKERGSSPAPPPRRRGRRSSASTNSDR</sequence>
<dbReference type="InterPro" id="IPR009057">
    <property type="entry name" value="Homeodomain-like_sf"/>
</dbReference>
<dbReference type="RefSeq" id="WP_008480191.1">
    <property type="nucleotide sequence ID" value="NZ_CAGS01000431.1"/>
</dbReference>
<accession>I4EKZ1</accession>
<proteinExistence type="predicted"/>
<gene>
    <name evidence="2" type="ORF">NITHO_4870010</name>
</gene>
<dbReference type="Proteomes" id="UP000004221">
    <property type="component" value="Unassembled WGS sequence"/>
</dbReference>
<keyword evidence="3" id="KW-1185">Reference proteome</keyword>
<organism evidence="2 3">
    <name type="scientific">Nitrolancea hollandica Lb</name>
    <dbReference type="NCBI Taxonomy" id="1129897"/>
    <lineage>
        <taxon>Bacteria</taxon>
        <taxon>Pseudomonadati</taxon>
        <taxon>Thermomicrobiota</taxon>
        <taxon>Thermomicrobia</taxon>
        <taxon>Sphaerobacterales</taxon>
        <taxon>Sphaerobacterineae</taxon>
        <taxon>Sphaerobacteraceae</taxon>
        <taxon>Nitrolancea</taxon>
    </lineage>
</organism>
<dbReference type="Pfam" id="PF13565">
    <property type="entry name" value="HTH_32"/>
    <property type="match status" value="1"/>
</dbReference>
<evidence type="ECO:0000256" key="1">
    <source>
        <dbReference type="SAM" id="MobiDB-lite"/>
    </source>
</evidence>
<dbReference type="AlphaFoldDB" id="I4EKZ1"/>
<evidence type="ECO:0000313" key="3">
    <source>
        <dbReference type="Proteomes" id="UP000004221"/>
    </source>
</evidence>
<reference evidence="2 3" key="1">
    <citation type="journal article" date="2012" name="ISME J.">
        <title>Nitrification expanded: discovery, physiology and genomics of a nitrite-oxidizing bacterium from the phylum Chloroflexi.</title>
        <authorList>
            <person name="Sorokin D.Y."/>
            <person name="Lucker S."/>
            <person name="Vejmelkova D."/>
            <person name="Kostrikina N.A."/>
            <person name="Kleerebezem R."/>
            <person name="Rijpstra W.I."/>
            <person name="Damste J.S."/>
            <person name="Le Paslier D."/>
            <person name="Muyzer G."/>
            <person name="Wagner M."/>
            <person name="van Loosdrecht M.C."/>
            <person name="Daims H."/>
        </authorList>
    </citation>
    <scope>NUCLEOTIDE SEQUENCE [LARGE SCALE GENOMIC DNA]</scope>
    <source>
        <strain evidence="3">none</strain>
    </source>
</reference>
<dbReference type="OrthoDB" id="157031at2"/>